<dbReference type="InterPro" id="IPR008271">
    <property type="entry name" value="Ser/Thr_kinase_AS"/>
</dbReference>
<dbReference type="PANTHER" id="PTHR23257">
    <property type="entry name" value="SERINE-THREONINE PROTEIN KINASE"/>
    <property type="match status" value="1"/>
</dbReference>
<dbReference type="Gene3D" id="2.120.10.80">
    <property type="entry name" value="Kelch-type beta propeller"/>
    <property type="match status" value="2"/>
</dbReference>
<organism evidence="2">
    <name type="scientific">Attheya septentrionalis</name>
    <dbReference type="NCBI Taxonomy" id="420275"/>
    <lineage>
        <taxon>Eukaryota</taxon>
        <taxon>Sar</taxon>
        <taxon>Stramenopiles</taxon>
        <taxon>Ochrophyta</taxon>
        <taxon>Bacillariophyta</taxon>
        <taxon>Coscinodiscophyceae</taxon>
        <taxon>Chaetocerotophycidae</taxon>
        <taxon>Chaetocerotales</taxon>
        <taxon>Attheyaceae</taxon>
        <taxon>Attheya</taxon>
    </lineage>
</organism>
<dbReference type="Gene3D" id="3.30.200.20">
    <property type="entry name" value="Phosphorylase Kinase, domain 1"/>
    <property type="match status" value="1"/>
</dbReference>
<dbReference type="SMART" id="SM00612">
    <property type="entry name" value="Kelch"/>
    <property type="match status" value="5"/>
</dbReference>
<gene>
    <name evidence="2" type="ORF">ASEP1449_LOCUS11804</name>
</gene>
<evidence type="ECO:0000313" key="2">
    <source>
        <dbReference type="EMBL" id="CAD9819971.1"/>
    </source>
</evidence>
<dbReference type="InterPro" id="IPR015915">
    <property type="entry name" value="Kelch-typ_b-propeller"/>
</dbReference>
<dbReference type="PROSITE" id="PS50011">
    <property type="entry name" value="PROTEIN_KINASE_DOM"/>
    <property type="match status" value="1"/>
</dbReference>
<dbReference type="InterPro" id="IPR011043">
    <property type="entry name" value="Gal_Oxase/kelch_b-propeller"/>
</dbReference>
<dbReference type="Pfam" id="PF01344">
    <property type="entry name" value="Kelch_1"/>
    <property type="match status" value="2"/>
</dbReference>
<dbReference type="SUPFAM" id="SSF56112">
    <property type="entry name" value="Protein kinase-like (PK-like)"/>
    <property type="match status" value="1"/>
</dbReference>
<proteinExistence type="predicted"/>
<dbReference type="GO" id="GO:0004672">
    <property type="term" value="F:protein kinase activity"/>
    <property type="evidence" value="ECO:0007669"/>
    <property type="project" value="InterPro"/>
</dbReference>
<feature type="domain" description="Protein kinase" evidence="1">
    <location>
        <begin position="422"/>
        <end position="687"/>
    </location>
</feature>
<dbReference type="InterPro" id="IPR050167">
    <property type="entry name" value="Ser_Thr_protein_kinase"/>
</dbReference>
<sequence>MSSYSIKESLLSGFQAEPSPSWKAVRSTLNRKRYHHGCVALDDNTLLVVGGYEKSSKYDVLRSVEVFDRQAQKWDKNWPKLNVNRAEFATVIVVDLLFVLGGRDGNGECLDSVECINLSQTSPKWVILDVKLSSKKCGCTAVAVGTLVYIMGGKNTNDGSTAQNHVDIFDASMHKRSKGPPLNQPRFACASVFLDGKIYVVGGNDDSDNSLNTIESLSVSSDGNNWASSWHTCEKFLATPRMYPALSTISHCLVVIGGIHKGEKEHVLESVEIVDTKRDIIWQCVDLNQPIYGSAAVTLDDSRILLVGGCSNNQKPLNSSQILKLEFASYETHIAAVEREIKVLGGGKRSSLKKKVFGSGGGSISRKNKNVVSKLKAYLKELTKQNGSTRNADYSVDSDVDSGDEIARYFEKGLPSYDSGGIVATKELVNSGQAVVYRGTMRNKEGGKNKQDVAIKVFKNRKDWDDCKQELMSLLKISGHTNVMEVLDFFEVPMPAFVMRYVCGGDLMNHLSKKGKFTGKRAVSLLQGIGEGLRHLHSHAIVHRDLKSANILLEGKGSALRPVLIDLGLGKAVPKSLAEGKQYQTRGFCGTAHGAAPEMISSGMWSTKSDMYALGIIMWEILTGSFPYIDKKGFREVISFVHANGRPDAGEMQREKVSQKHQQLVKSLWDKDPAKRPSSDEFLAMTM</sequence>
<dbReference type="SUPFAM" id="SSF50965">
    <property type="entry name" value="Galactose oxidase, central domain"/>
    <property type="match status" value="1"/>
</dbReference>
<dbReference type="Pfam" id="PF00069">
    <property type="entry name" value="Pkinase"/>
    <property type="match status" value="1"/>
</dbReference>
<dbReference type="AlphaFoldDB" id="A0A7S2XPY9"/>
<dbReference type="EMBL" id="HBHQ01017656">
    <property type="protein sequence ID" value="CAD9819971.1"/>
    <property type="molecule type" value="Transcribed_RNA"/>
</dbReference>
<accession>A0A7S2XPY9</accession>
<dbReference type="InterPro" id="IPR006652">
    <property type="entry name" value="Kelch_1"/>
</dbReference>
<dbReference type="SMART" id="SM00220">
    <property type="entry name" value="S_TKc"/>
    <property type="match status" value="1"/>
</dbReference>
<dbReference type="PROSITE" id="PS00108">
    <property type="entry name" value="PROTEIN_KINASE_ST"/>
    <property type="match status" value="1"/>
</dbReference>
<dbReference type="GO" id="GO:0005524">
    <property type="term" value="F:ATP binding"/>
    <property type="evidence" value="ECO:0007669"/>
    <property type="project" value="InterPro"/>
</dbReference>
<dbReference type="Pfam" id="PF24681">
    <property type="entry name" value="Kelch_KLHDC2_KLHL20_DRC7"/>
    <property type="match status" value="1"/>
</dbReference>
<evidence type="ECO:0000259" key="1">
    <source>
        <dbReference type="PROSITE" id="PS50011"/>
    </source>
</evidence>
<dbReference type="CDD" id="cd14014">
    <property type="entry name" value="STKc_PknB_like"/>
    <property type="match status" value="1"/>
</dbReference>
<name>A0A7S2XPY9_9STRA</name>
<dbReference type="InterPro" id="IPR011009">
    <property type="entry name" value="Kinase-like_dom_sf"/>
</dbReference>
<dbReference type="InterPro" id="IPR000719">
    <property type="entry name" value="Prot_kinase_dom"/>
</dbReference>
<dbReference type="Gene3D" id="1.10.510.10">
    <property type="entry name" value="Transferase(Phosphotransferase) domain 1"/>
    <property type="match status" value="1"/>
</dbReference>
<reference evidence="2" key="1">
    <citation type="submission" date="2021-01" db="EMBL/GenBank/DDBJ databases">
        <authorList>
            <person name="Corre E."/>
            <person name="Pelletier E."/>
            <person name="Niang G."/>
            <person name="Scheremetjew M."/>
            <person name="Finn R."/>
            <person name="Kale V."/>
            <person name="Holt S."/>
            <person name="Cochrane G."/>
            <person name="Meng A."/>
            <person name="Brown T."/>
            <person name="Cohen L."/>
        </authorList>
    </citation>
    <scope>NUCLEOTIDE SEQUENCE</scope>
    <source>
        <strain evidence="2">CCMP2084</strain>
    </source>
</reference>
<protein>
    <recommendedName>
        <fullName evidence="1">Protein kinase domain-containing protein</fullName>
    </recommendedName>
</protein>